<dbReference type="Gramene" id="rna2424">
    <property type="protein sequence ID" value="RHN78775.1"/>
    <property type="gene ID" value="gene2424"/>
</dbReference>
<evidence type="ECO:0000256" key="1">
    <source>
        <dbReference type="SAM" id="Coils"/>
    </source>
</evidence>
<feature type="coiled-coil region" evidence="1">
    <location>
        <begin position="109"/>
        <end position="143"/>
    </location>
</feature>
<proteinExistence type="predicted"/>
<keyword evidence="1" id="KW-0175">Coiled coil</keyword>
<evidence type="ECO:0000313" key="2">
    <source>
        <dbReference type="EMBL" id="RHN78775.1"/>
    </source>
</evidence>
<name>A0A396JRA3_MEDTR</name>
<gene>
    <name evidence="2" type="ORF">MtrunA17_Chr1g0169611</name>
</gene>
<sequence length="166" mass="19585">MAFNFSSNLERHMYENRIDLLGFKVEQAMNIANFISIDYHNRRFRCGFVLRNDCLTRFFCFCAYWYLYKLLELLAHNTPFSVVLAEQRGILAQWNGSVEGSEQVFREHLDHMAMHKQELKNELTNIDDELMEVRSNLKEALKARAKLASLEFNILSPTIIREKDTI</sequence>
<dbReference type="EMBL" id="PSQE01000001">
    <property type="protein sequence ID" value="RHN78775.1"/>
    <property type="molecule type" value="Genomic_DNA"/>
</dbReference>
<accession>A0A396JRA3</accession>
<reference evidence="3" key="1">
    <citation type="journal article" date="2018" name="Nat. Plants">
        <title>Whole-genome landscape of Medicago truncatula symbiotic genes.</title>
        <authorList>
            <person name="Pecrix Y."/>
            <person name="Staton S.E."/>
            <person name="Sallet E."/>
            <person name="Lelandais-Briere C."/>
            <person name="Moreau S."/>
            <person name="Carrere S."/>
            <person name="Blein T."/>
            <person name="Jardinaud M.F."/>
            <person name="Latrasse D."/>
            <person name="Zouine M."/>
            <person name="Zahm M."/>
            <person name="Kreplak J."/>
            <person name="Mayjonade B."/>
            <person name="Satge C."/>
            <person name="Perez M."/>
            <person name="Cauet S."/>
            <person name="Marande W."/>
            <person name="Chantry-Darmon C."/>
            <person name="Lopez-Roques C."/>
            <person name="Bouchez O."/>
            <person name="Berard A."/>
            <person name="Debelle F."/>
            <person name="Munos S."/>
            <person name="Bendahmane A."/>
            <person name="Berges H."/>
            <person name="Niebel A."/>
            <person name="Buitink J."/>
            <person name="Frugier F."/>
            <person name="Benhamed M."/>
            <person name="Crespi M."/>
            <person name="Gouzy J."/>
            <person name="Gamas P."/>
        </authorList>
    </citation>
    <scope>NUCLEOTIDE SEQUENCE [LARGE SCALE GENOMIC DNA]</scope>
    <source>
        <strain evidence="3">cv. Jemalong A17</strain>
    </source>
</reference>
<protein>
    <submittedName>
        <fullName evidence="2">Uncharacterized protein</fullName>
    </submittedName>
</protein>
<evidence type="ECO:0000313" key="3">
    <source>
        <dbReference type="Proteomes" id="UP000265566"/>
    </source>
</evidence>
<organism evidence="2 3">
    <name type="scientific">Medicago truncatula</name>
    <name type="common">Barrel medic</name>
    <name type="synonym">Medicago tribuloides</name>
    <dbReference type="NCBI Taxonomy" id="3880"/>
    <lineage>
        <taxon>Eukaryota</taxon>
        <taxon>Viridiplantae</taxon>
        <taxon>Streptophyta</taxon>
        <taxon>Embryophyta</taxon>
        <taxon>Tracheophyta</taxon>
        <taxon>Spermatophyta</taxon>
        <taxon>Magnoliopsida</taxon>
        <taxon>eudicotyledons</taxon>
        <taxon>Gunneridae</taxon>
        <taxon>Pentapetalae</taxon>
        <taxon>rosids</taxon>
        <taxon>fabids</taxon>
        <taxon>Fabales</taxon>
        <taxon>Fabaceae</taxon>
        <taxon>Papilionoideae</taxon>
        <taxon>50 kb inversion clade</taxon>
        <taxon>NPAAA clade</taxon>
        <taxon>Hologalegina</taxon>
        <taxon>IRL clade</taxon>
        <taxon>Trifolieae</taxon>
        <taxon>Medicago</taxon>
    </lineage>
</organism>
<dbReference type="AlphaFoldDB" id="A0A396JRA3"/>
<comment type="caution">
    <text evidence="2">The sequence shown here is derived from an EMBL/GenBank/DDBJ whole genome shotgun (WGS) entry which is preliminary data.</text>
</comment>
<dbReference type="Proteomes" id="UP000265566">
    <property type="component" value="Chromosome 1"/>
</dbReference>